<feature type="compositionally biased region" description="Acidic residues" evidence="1">
    <location>
        <begin position="42"/>
        <end position="53"/>
    </location>
</feature>
<keyword evidence="3" id="KW-1185">Reference proteome</keyword>
<name>B9T7W8_RICCO</name>
<dbReference type="EMBL" id="EQ974864">
    <property type="protein sequence ID" value="EEF28047.1"/>
    <property type="molecule type" value="Genomic_DNA"/>
</dbReference>
<dbReference type="Proteomes" id="UP000008311">
    <property type="component" value="Unassembled WGS sequence"/>
</dbReference>
<evidence type="ECO:0000256" key="1">
    <source>
        <dbReference type="SAM" id="MobiDB-lite"/>
    </source>
</evidence>
<dbReference type="InParanoid" id="B9T7W8"/>
<evidence type="ECO:0000313" key="2">
    <source>
        <dbReference type="EMBL" id="EEF28047.1"/>
    </source>
</evidence>
<protein>
    <submittedName>
        <fullName evidence="2">Uncharacterized protein</fullName>
    </submittedName>
</protein>
<dbReference type="AlphaFoldDB" id="B9T7W8"/>
<organism evidence="2 3">
    <name type="scientific">Ricinus communis</name>
    <name type="common">Castor bean</name>
    <dbReference type="NCBI Taxonomy" id="3988"/>
    <lineage>
        <taxon>Eukaryota</taxon>
        <taxon>Viridiplantae</taxon>
        <taxon>Streptophyta</taxon>
        <taxon>Embryophyta</taxon>
        <taxon>Tracheophyta</taxon>
        <taxon>Spermatophyta</taxon>
        <taxon>Magnoliopsida</taxon>
        <taxon>eudicotyledons</taxon>
        <taxon>Gunneridae</taxon>
        <taxon>Pentapetalae</taxon>
        <taxon>rosids</taxon>
        <taxon>fabids</taxon>
        <taxon>Malpighiales</taxon>
        <taxon>Euphorbiaceae</taxon>
        <taxon>Acalyphoideae</taxon>
        <taxon>Acalypheae</taxon>
        <taxon>Ricinus</taxon>
    </lineage>
</organism>
<gene>
    <name evidence="2" type="ORF">RCOM_0194310</name>
</gene>
<reference evidence="3" key="1">
    <citation type="journal article" date="2010" name="Nat. Biotechnol.">
        <title>Draft genome sequence of the oilseed species Ricinus communis.</title>
        <authorList>
            <person name="Chan A.P."/>
            <person name="Crabtree J."/>
            <person name="Zhao Q."/>
            <person name="Lorenzi H."/>
            <person name="Orvis J."/>
            <person name="Puiu D."/>
            <person name="Melake-Berhan A."/>
            <person name="Jones K.M."/>
            <person name="Redman J."/>
            <person name="Chen G."/>
            <person name="Cahoon E.B."/>
            <person name="Gedil M."/>
            <person name="Stanke M."/>
            <person name="Haas B.J."/>
            <person name="Wortman J.R."/>
            <person name="Fraser-Liggett C.M."/>
            <person name="Ravel J."/>
            <person name="Rabinowicz P.D."/>
        </authorList>
    </citation>
    <scope>NUCLEOTIDE SEQUENCE [LARGE SCALE GENOMIC DNA]</scope>
    <source>
        <strain evidence="3">cv. Hale</strain>
    </source>
</reference>
<feature type="region of interest" description="Disordered" evidence="1">
    <location>
        <begin position="39"/>
        <end position="58"/>
    </location>
</feature>
<evidence type="ECO:0000313" key="3">
    <source>
        <dbReference type="Proteomes" id="UP000008311"/>
    </source>
</evidence>
<sequence length="252" mass="27984">MYGNVEFHLGWVSFKYYAKEAIVELINKNQGLMGKAGKVNENEEEAGNDEVGDVDGSKITDEDQKHLKVRRNIKWVRVYGVESFDDDNEATSGWRKVILARERKKAKAKDAQLNKNNVVAKAIEINNEKVNGNTIKVNKGQTTTLILEDDNEKDKSGYNTSYASSYDFVLTPMSSDEVVGMDIRTRQGYSENFSDSENVFMRMPSETRVKTISGARAAAAAASSTSVQPPPPIACISITCRSINPLKEKTNS</sequence>
<proteinExistence type="predicted"/>
<accession>B9T7W8</accession>